<keyword evidence="2" id="KW-1185">Reference proteome</keyword>
<dbReference type="EMBL" id="BMAT01006098">
    <property type="protein sequence ID" value="GFS06244.1"/>
    <property type="molecule type" value="Genomic_DNA"/>
</dbReference>
<evidence type="ECO:0000313" key="1">
    <source>
        <dbReference type="EMBL" id="GFS06244.1"/>
    </source>
</evidence>
<reference evidence="1 2" key="1">
    <citation type="journal article" date="2021" name="Elife">
        <title>Chloroplast acquisition without the gene transfer in kleptoplastic sea slugs, Plakobranchus ocellatus.</title>
        <authorList>
            <person name="Maeda T."/>
            <person name="Takahashi S."/>
            <person name="Yoshida T."/>
            <person name="Shimamura S."/>
            <person name="Takaki Y."/>
            <person name="Nagai Y."/>
            <person name="Toyoda A."/>
            <person name="Suzuki Y."/>
            <person name="Arimoto A."/>
            <person name="Ishii H."/>
            <person name="Satoh N."/>
            <person name="Nishiyama T."/>
            <person name="Hasebe M."/>
            <person name="Maruyama T."/>
            <person name="Minagawa J."/>
            <person name="Obokata J."/>
            <person name="Shigenobu S."/>
        </authorList>
    </citation>
    <scope>NUCLEOTIDE SEQUENCE [LARGE SCALE GENOMIC DNA]</scope>
</reference>
<accession>A0AAV4I790</accession>
<dbReference type="Proteomes" id="UP000762676">
    <property type="component" value="Unassembled WGS sequence"/>
</dbReference>
<gene>
    <name evidence="1" type="ORF">ElyMa_002960600</name>
</gene>
<sequence length="121" mass="13618">MCIKFLSDDITHDYHAVHQFTLKSIDLLRKDAPVKEVILWSDGAAPQYKGKGSFADVTLYPFKCQRNYFGSKHGKGEADSETGRFARALKRAVAKGQGFRNAEEKAVFGRHAYPNNDPLKK</sequence>
<protein>
    <submittedName>
        <fullName evidence="1">Cc8L18.2-like protein</fullName>
    </submittedName>
</protein>
<comment type="caution">
    <text evidence="1">The sequence shown here is derived from an EMBL/GenBank/DDBJ whole genome shotgun (WGS) entry which is preliminary data.</text>
</comment>
<name>A0AAV4I790_9GAST</name>
<proteinExistence type="predicted"/>
<dbReference type="PANTHER" id="PTHR46601:SF1">
    <property type="entry name" value="ADF-H DOMAIN-CONTAINING PROTEIN"/>
    <property type="match status" value="1"/>
</dbReference>
<evidence type="ECO:0000313" key="2">
    <source>
        <dbReference type="Proteomes" id="UP000762676"/>
    </source>
</evidence>
<organism evidence="1 2">
    <name type="scientific">Elysia marginata</name>
    <dbReference type="NCBI Taxonomy" id="1093978"/>
    <lineage>
        <taxon>Eukaryota</taxon>
        <taxon>Metazoa</taxon>
        <taxon>Spiralia</taxon>
        <taxon>Lophotrochozoa</taxon>
        <taxon>Mollusca</taxon>
        <taxon>Gastropoda</taxon>
        <taxon>Heterobranchia</taxon>
        <taxon>Euthyneura</taxon>
        <taxon>Panpulmonata</taxon>
        <taxon>Sacoglossa</taxon>
        <taxon>Placobranchoidea</taxon>
        <taxon>Plakobranchidae</taxon>
        <taxon>Elysia</taxon>
    </lineage>
</organism>
<dbReference type="AlphaFoldDB" id="A0AAV4I790"/>
<dbReference type="PANTHER" id="PTHR46601">
    <property type="entry name" value="ULP_PROTEASE DOMAIN-CONTAINING PROTEIN"/>
    <property type="match status" value="1"/>
</dbReference>